<dbReference type="InterPro" id="IPR018488">
    <property type="entry name" value="cNMP-bd_CS"/>
</dbReference>
<evidence type="ECO:0000313" key="3">
    <source>
        <dbReference type="EMBL" id="CAJ1407679.1"/>
    </source>
</evidence>
<dbReference type="SUPFAM" id="SSF51206">
    <property type="entry name" value="cAMP-binding domain-like"/>
    <property type="match status" value="1"/>
</dbReference>
<dbReference type="CDD" id="cd00038">
    <property type="entry name" value="CAP_ED"/>
    <property type="match status" value="1"/>
</dbReference>
<evidence type="ECO:0000256" key="1">
    <source>
        <dbReference type="SAM" id="MobiDB-lite"/>
    </source>
</evidence>
<accession>A0AA36JMD5</accession>
<dbReference type="PANTHER" id="PTHR23011:SF28">
    <property type="entry name" value="CYCLIC NUCLEOTIDE-BINDING DOMAIN CONTAINING PROTEIN"/>
    <property type="match status" value="1"/>
</dbReference>
<name>A0AA36JMD5_9DINO</name>
<dbReference type="InterPro" id="IPR018490">
    <property type="entry name" value="cNMP-bd_dom_sf"/>
</dbReference>
<dbReference type="Pfam" id="PF00027">
    <property type="entry name" value="cNMP_binding"/>
    <property type="match status" value="1"/>
</dbReference>
<feature type="region of interest" description="Disordered" evidence="1">
    <location>
        <begin position="1"/>
        <end position="51"/>
    </location>
</feature>
<gene>
    <name evidence="3" type="ORF">EVOR1521_LOCUS29320</name>
</gene>
<protein>
    <recommendedName>
        <fullName evidence="2">Cyclic nucleotide-binding domain-containing protein</fullName>
    </recommendedName>
</protein>
<dbReference type="Gene3D" id="2.60.120.10">
    <property type="entry name" value="Jelly Rolls"/>
    <property type="match status" value="1"/>
</dbReference>
<dbReference type="PANTHER" id="PTHR23011">
    <property type="entry name" value="CYCLIC NUCLEOTIDE-BINDING DOMAIN CONTAINING PROTEIN"/>
    <property type="match status" value="1"/>
</dbReference>
<proteinExistence type="predicted"/>
<evidence type="ECO:0000313" key="4">
    <source>
        <dbReference type="Proteomes" id="UP001178507"/>
    </source>
</evidence>
<evidence type="ECO:0000259" key="2">
    <source>
        <dbReference type="PROSITE" id="PS50042"/>
    </source>
</evidence>
<dbReference type="PROSITE" id="PS50042">
    <property type="entry name" value="CNMP_BINDING_3"/>
    <property type="match status" value="1"/>
</dbReference>
<dbReference type="Proteomes" id="UP001178507">
    <property type="component" value="Unassembled WGS sequence"/>
</dbReference>
<sequence length="255" mass="28558">MAMSSFSRRSSTKSERRVSMESRASEKEMPRRELSKTSNLEDRRNTSKGSVISRSRTSLVLEIPQDDGCDIVSTKSSEDFRQNRSEDQSENVVTRVKSHEGFSVYHDNSRFGTQVVRLERNALFGELALMGDQPRAATAKCLEDCELLVIARHEFDNLLKADLDKQKDETTGFLRQHVPGMSDIPEKPRFGKPPASYYFKHSSVAKGYVFLKQGEKVTEIASGCCNMGWSSSGTAIHPRGSLRLTGFAARPARGR</sequence>
<keyword evidence="4" id="KW-1185">Reference proteome</keyword>
<dbReference type="AlphaFoldDB" id="A0AA36JMD5"/>
<comment type="caution">
    <text evidence="3">The sequence shown here is derived from an EMBL/GenBank/DDBJ whole genome shotgun (WGS) entry which is preliminary data.</text>
</comment>
<feature type="compositionally biased region" description="Basic and acidic residues" evidence="1">
    <location>
        <begin position="12"/>
        <end position="45"/>
    </location>
</feature>
<dbReference type="InterPro" id="IPR000595">
    <property type="entry name" value="cNMP-bd_dom"/>
</dbReference>
<organism evidence="3 4">
    <name type="scientific">Effrenium voratum</name>
    <dbReference type="NCBI Taxonomy" id="2562239"/>
    <lineage>
        <taxon>Eukaryota</taxon>
        <taxon>Sar</taxon>
        <taxon>Alveolata</taxon>
        <taxon>Dinophyceae</taxon>
        <taxon>Suessiales</taxon>
        <taxon>Symbiodiniaceae</taxon>
        <taxon>Effrenium</taxon>
    </lineage>
</organism>
<feature type="domain" description="Cyclic nucleotide-binding" evidence="2">
    <location>
        <begin position="102"/>
        <end position="176"/>
    </location>
</feature>
<dbReference type="PROSITE" id="PS00889">
    <property type="entry name" value="CNMP_BINDING_2"/>
    <property type="match status" value="1"/>
</dbReference>
<dbReference type="EMBL" id="CAUJNA010003684">
    <property type="protein sequence ID" value="CAJ1407679.1"/>
    <property type="molecule type" value="Genomic_DNA"/>
</dbReference>
<reference evidence="3" key="1">
    <citation type="submission" date="2023-08" db="EMBL/GenBank/DDBJ databases">
        <authorList>
            <person name="Chen Y."/>
            <person name="Shah S."/>
            <person name="Dougan E. K."/>
            <person name="Thang M."/>
            <person name="Chan C."/>
        </authorList>
    </citation>
    <scope>NUCLEOTIDE SEQUENCE</scope>
</reference>
<dbReference type="InterPro" id="IPR014710">
    <property type="entry name" value="RmlC-like_jellyroll"/>
</dbReference>